<dbReference type="Pfam" id="PF09797">
    <property type="entry name" value="NatB_MDM20"/>
    <property type="match status" value="1"/>
</dbReference>
<proteinExistence type="predicted"/>
<reference evidence="1" key="1">
    <citation type="submission" date="2015-01" db="EMBL/GenBank/DDBJ databases">
        <authorList>
            <person name="Durling Mikael"/>
        </authorList>
    </citation>
    <scope>NUCLEOTIDE SEQUENCE</scope>
</reference>
<evidence type="ECO:0000313" key="1">
    <source>
        <dbReference type="EMBL" id="CEO52754.1"/>
    </source>
</evidence>
<dbReference type="AlphaFoldDB" id="A0A0B7K6F4"/>
<name>A0A0B7K6F4_BIOOC</name>
<dbReference type="InterPro" id="IPR019183">
    <property type="entry name" value="NAA25_NatB_aux_su"/>
</dbReference>
<accession>A0A0B7K6F4</accession>
<gene>
    <name evidence="1" type="ORF">BN869_000008812_1</name>
</gene>
<evidence type="ECO:0008006" key="2">
    <source>
        <dbReference type="Google" id="ProtNLM"/>
    </source>
</evidence>
<sequence>MNRSRPRLKNGVDLQLQSAFSDGNWPVVIRLAEKRMRMLNDQYYQILKVVAESQLDDPAQKLAAVTALYQYVKDGTVIKDVDAIDLLEWATGDLTHEDEFLETLGPLRVRAVKAAPKDKVSASRALESCLLHWDLVSSQQIAATLDRSFPQERQFLFWNIVVTYLLSTSSQADATKKKLYGTLALKQIERAAQATEQAFQADSAAPAPARGIQSEEEILLLYDIMETHGSSADLEKVTTSPVFGPISQFRQGRKEPLLRVIANNRRGGNWISIFRLCNECLSEVDESGEPNLMASDWSIWKEFIEAANHIKSSDESAPKTVQELLLKLSKSTKLRPIYKRNLQLARVSAAFYLATNDKEDSGSNAASSLQLQELTQYIDVHATSPACFDDIKPFIELLGPLGMKNLAHKILPDLLKRNEIEGQASKAIKVLTLKVQYFVSTSPLSYTTIHGSSPSYKCSLCESETGTPSCLSCFSTLSWQGIQIYKSITEESPDGFSAEPDTLSELVLLIAFCSLQHAKLNSKPPYSAESTRHILQAMLLLEHQLAFNPKHSQFLLLLLQMHLLVGSAPRSRQLLEDLTIKRTIMDSLGPLFYDRLSTLSPNVLSPSDNTGWQVMDMLSSHFNVSLKLRMPRRLIDAFESESYSSVLSIPKYINDLRRSCTRAISLVEENRSERLLGCPTWEFFSEDRYTETTDNTELKSVIDYGSFPSWESSAVSPLYSRLRVGPIPSNRRLHLALLAEGFQETLGYKPPTAYKVVNTTLASDQLFVLESLSQISNSLSRFLPGPDDELTAPEIVYYDLINLLSTLIPLCATSPRSADFEEVFGELTQAAEAALDALRLQLSSEDDDSLEGTISALGSMHGLAMYRDAAVAISGTAQWILDFYKLEKGRDRSGQSNLPKDTVGQVTALQSAAAAALRDGQSRVSGLKGRVQGSFQSRLKTWVFEGAEDIRDIVEDDIVADLASHIRENVQGWQHVKWE</sequence>
<organism evidence="1">
    <name type="scientific">Bionectria ochroleuca</name>
    <name type="common">Gliocladium roseum</name>
    <dbReference type="NCBI Taxonomy" id="29856"/>
    <lineage>
        <taxon>Eukaryota</taxon>
        <taxon>Fungi</taxon>
        <taxon>Dikarya</taxon>
        <taxon>Ascomycota</taxon>
        <taxon>Pezizomycotina</taxon>
        <taxon>Sordariomycetes</taxon>
        <taxon>Hypocreomycetidae</taxon>
        <taxon>Hypocreales</taxon>
        <taxon>Bionectriaceae</taxon>
        <taxon>Clonostachys</taxon>
    </lineage>
</organism>
<protein>
    <recommendedName>
        <fullName evidence="2">N-acetyltransferase B complex non catalytic subunit</fullName>
    </recommendedName>
</protein>
<dbReference type="EMBL" id="CDPU01000030">
    <property type="protein sequence ID" value="CEO52754.1"/>
    <property type="molecule type" value="Genomic_DNA"/>
</dbReference>